<dbReference type="Gene3D" id="2.60.40.10">
    <property type="entry name" value="Immunoglobulins"/>
    <property type="match status" value="1"/>
</dbReference>
<evidence type="ECO:0000313" key="3">
    <source>
        <dbReference type="EMBL" id="MEZ3163924.1"/>
    </source>
</evidence>
<dbReference type="Pfam" id="PF00963">
    <property type="entry name" value="Cohesin"/>
    <property type="match status" value="1"/>
</dbReference>
<dbReference type="AlphaFoldDB" id="A0ABD5M0Z0"/>
<accession>A0ABD5M0Z0</accession>
<dbReference type="CDD" id="cd08547">
    <property type="entry name" value="Type_II_cohesin"/>
    <property type="match status" value="1"/>
</dbReference>
<comment type="caution">
    <text evidence="3">The sequence shown here is derived from an EMBL/GenBank/DDBJ whole genome shotgun (WGS) entry which is preliminary data.</text>
</comment>
<dbReference type="Gene3D" id="2.60.40.680">
    <property type="match status" value="1"/>
</dbReference>
<proteinExistence type="predicted"/>
<keyword evidence="4" id="KW-1185">Reference proteome</keyword>
<evidence type="ECO:0000259" key="2">
    <source>
        <dbReference type="Pfam" id="PF00963"/>
    </source>
</evidence>
<dbReference type="SUPFAM" id="SSF49384">
    <property type="entry name" value="Carbohydrate-binding domain"/>
    <property type="match status" value="1"/>
</dbReference>
<reference evidence="3 4" key="1">
    <citation type="submission" date="2024-06" db="EMBL/GenBank/DDBJ databases">
        <title>Halorubrum miltondacostae sp. nov., a potential PHA producer isolated from an inland solar saltern in Rio Maior, Portugal.</title>
        <authorList>
            <person name="Albuquerque L."/>
            <person name="Viver T."/>
            <person name="Barroso C."/>
            <person name="Claudino R."/>
            <person name="Galvan M."/>
            <person name="Simoes G."/>
            <person name="Lobo Da Cunha A."/>
            <person name="Egas C."/>
        </authorList>
    </citation>
    <scope>NUCLEOTIDE SEQUENCE [LARGE SCALE GENOMIC DNA]</scope>
    <source>
        <strain evidence="3 4">RMP-11</strain>
    </source>
</reference>
<feature type="compositionally biased region" description="Acidic residues" evidence="1">
    <location>
        <begin position="220"/>
        <end position="236"/>
    </location>
</feature>
<dbReference type="InterPro" id="IPR002102">
    <property type="entry name" value="Cohesin_dom"/>
</dbReference>
<dbReference type="EMBL" id="JBEDNY010000002">
    <property type="protein sequence ID" value="MEZ3163924.1"/>
    <property type="molecule type" value="Genomic_DNA"/>
</dbReference>
<evidence type="ECO:0000313" key="4">
    <source>
        <dbReference type="Proteomes" id="UP001567572"/>
    </source>
</evidence>
<name>A0ABD5M0Z0_9EURY</name>
<dbReference type="InterPro" id="IPR013783">
    <property type="entry name" value="Ig-like_fold"/>
</dbReference>
<dbReference type="Proteomes" id="UP001567572">
    <property type="component" value="Unassembled WGS sequence"/>
</dbReference>
<evidence type="ECO:0000256" key="1">
    <source>
        <dbReference type="SAM" id="MobiDB-lite"/>
    </source>
</evidence>
<protein>
    <submittedName>
        <fullName evidence="3">Cohesin domain-containing protein</fullName>
    </submittedName>
</protein>
<feature type="compositionally biased region" description="Low complexity" evidence="1">
    <location>
        <begin position="159"/>
        <end position="173"/>
    </location>
</feature>
<sequence>MIAAIGIGAAGAAGDTHAVSLAIEAPEEAEPNETITLSVRANATEAVYGIDFAAAYDPDRVEVDDVSSGAYLGDGAGTIVGTAGANPDEQMISYAESRTVVESGITGEGVLATVTVTVDGNATGNLTFEFTEASAVDPAVEDLPVETSGTTVRLPENESTPSGSGDSADPGSTENGSSSNITGEDPENAPDEKSPPNSGNGNTDSTDDESSTDGSTSASDESDDSASSDDDWPETVGDEVRANLDSRERVGVIVHVNGDTDSVATALRDANATEVQQFASRSVVAAFADRTTVRAVAARENVTQIESDETAVTANPSPINIAESRLPSQASLGSNETVTVVLTNMGETAVNDDLTLRRNGLAVAERTVSVAPGEEVDLSFSVAFDTPENTTLSLTGNRLNEARLGVVSVDGDTAAQNTTDGVTTDDTPGFSVLSGLFALALFGRVLSRSR</sequence>
<feature type="domain" description="Cohesin" evidence="2">
    <location>
        <begin position="21"/>
        <end position="143"/>
    </location>
</feature>
<gene>
    <name evidence="3" type="ORF">ABNG04_08600</name>
</gene>
<feature type="region of interest" description="Disordered" evidence="1">
    <location>
        <begin position="139"/>
        <end position="236"/>
    </location>
</feature>
<organism evidence="3 4">
    <name type="scientific">Halorubrum miltondacostae</name>
    <dbReference type="NCBI Taxonomy" id="3076378"/>
    <lineage>
        <taxon>Archaea</taxon>
        <taxon>Methanobacteriati</taxon>
        <taxon>Methanobacteriota</taxon>
        <taxon>Stenosarchaea group</taxon>
        <taxon>Halobacteria</taxon>
        <taxon>Halobacteriales</taxon>
        <taxon>Haloferacaceae</taxon>
        <taxon>Halorubrum</taxon>
    </lineage>
</organism>
<dbReference type="InterPro" id="IPR008965">
    <property type="entry name" value="CBM2/CBM3_carb-bd_dom_sf"/>
</dbReference>